<evidence type="ECO:0000256" key="6">
    <source>
        <dbReference type="ARBA" id="ARBA00023224"/>
    </source>
</evidence>
<dbReference type="STRING" id="1071383.J7S7W7"/>
<dbReference type="Gene3D" id="2.30.29.30">
    <property type="entry name" value="Pleckstrin-homology domain (PH domain)/Phosphotyrosine-binding domain (PTB)"/>
    <property type="match status" value="1"/>
</dbReference>
<evidence type="ECO:0000259" key="8">
    <source>
        <dbReference type="PROSITE" id="PS50008"/>
    </source>
</evidence>
<feature type="domain" description="PI-PLC Y-box" evidence="8">
    <location>
        <begin position="610"/>
        <end position="728"/>
    </location>
</feature>
<evidence type="ECO:0000313" key="11">
    <source>
        <dbReference type="Proteomes" id="UP000006310"/>
    </source>
</evidence>
<dbReference type="CDD" id="cd08598">
    <property type="entry name" value="PI-PLC1c_yeast"/>
    <property type="match status" value="1"/>
</dbReference>
<dbReference type="PROSITE" id="PS00018">
    <property type="entry name" value="EF_HAND_1"/>
    <property type="match status" value="1"/>
</dbReference>
<dbReference type="eggNOG" id="KOG0169">
    <property type="taxonomic scope" value="Eukaryota"/>
</dbReference>
<dbReference type="SMART" id="SM00149">
    <property type="entry name" value="PLCYc"/>
    <property type="match status" value="1"/>
</dbReference>
<dbReference type="InterPro" id="IPR011993">
    <property type="entry name" value="PH-like_dom_sf"/>
</dbReference>
<dbReference type="PROSITE" id="PS50222">
    <property type="entry name" value="EF_HAND_2"/>
    <property type="match status" value="1"/>
</dbReference>
<dbReference type="InterPro" id="IPR017946">
    <property type="entry name" value="PLC-like_Pdiesterase_TIM-brl"/>
</dbReference>
<evidence type="ECO:0000256" key="3">
    <source>
        <dbReference type="ARBA" id="ARBA00022837"/>
    </source>
</evidence>
<dbReference type="SUPFAM" id="SSF49562">
    <property type="entry name" value="C2 domain (Calcium/lipid-binding domain, CaLB)"/>
    <property type="match status" value="1"/>
</dbReference>
<dbReference type="GO" id="GO:0001402">
    <property type="term" value="P:signal transduction involved in filamentous growth"/>
    <property type="evidence" value="ECO:0007669"/>
    <property type="project" value="EnsemblFungi"/>
</dbReference>
<dbReference type="PROSITE" id="PS50007">
    <property type="entry name" value="PIPLC_X_DOMAIN"/>
    <property type="match status" value="1"/>
</dbReference>
<evidence type="ECO:0000256" key="1">
    <source>
        <dbReference type="ARBA" id="ARBA00012368"/>
    </source>
</evidence>
<dbReference type="Gene3D" id="3.20.20.190">
    <property type="entry name" value="Phosphatidylinositol (PI) phosphodiesterase"/>
    <property type="match status" value="2"/>
</dbReference>
<dbReference type="RefSeq" id="XP_022464787.1">
    <property type="nucleotide sequence ID" value="XM_022608275.1"/>
</dbReference>
<dbReference type="SUPFAM" id="SSF47473">
    <property type="entry name" value="EF-hand"/>
    <property type="match status" value="1"/>
</dbReference>
<dbReference type="GO" id="GO:0000776">
    <property type="term" value="C:kinetochore"/>
    <property type="evidence" value="ECO:0007669"/>
    <property type="project" value="EnsemblFungi"/>
</dbReference>
<name>J7S7W7_HUIN7</name>
<dbReference type="CDD" id="cd13360">
    <property type="entry name" value="PH_PLC_fungal"/>
    <property type="match status" value="1"/>
</dbReference>
<dbReference type="PANTHER" id="PTHR10336:SF36">
    <property type="entry name" value="1-PHOSPHATIDYLINOSITOL 4,5-BISPHOSPHATE PHOSPHODIESTERASE BETA-4"/>
    <property type="match status" value="1"/>
</dbReference>
<dbReference type="InterPro" id="IPR001711">
    <property type="entry name" value="PLipase_C_Pinositol-sp_Y"/>
</dbReference>
<dbReference type="GO" id="GO:0051209">
    <property type="term" value="P:release of sequestered calcium ion into cytosol"/>
    <property type="evidence" value="ECO:0007669"/>
    <property type="project" value="TreeGrafter"/>
</dbReference>
<dbReference type="GO" id="GO:0032958">
    <property type="term" value="P:inositol phosphate biosynthetic process"/>
    <property type="evidence" value="ECO:0007669"/>
    <property type="project" value="EnsemblFungi"/>
</dbReference>
<dbReference type="SMART" id="SM00148">
    <property type="entry name" value="PLCXc"/>
    <property type="match status" value="1"/>
</dbReference>
<dbReference type="Pfam" id="PF00388">
    <property type="entry name" value="PI-PLC-X"/>
    <property type="match status" value="1"/>
</dbReference>
<evidence type="ECO:0000256" key="2">
    <source>
        <dbReference type="ARBA" id="ARBA00022801"/>
    </source>
</evidence>
<keyword evidence="5 7" id="KW-0443">Lipid metabolism</keyword>
<dbReference type="InterPro" id="IPR001192">
    <property type="entry name" value="PI-PLC_fam"/>
</dbReference>
<dbReference type="KEGG" id="kng:KNAG_0E02820"/>
<dbReference type="InterPro" id="IPR000909">
    <property type="entry name" value="PLipase_C_PInositol-sp_X_dom"/>
</dbReference>
<dbReference type="Gene3D" id="2.60.40.150">
    <property type="entry name" value="C2 domain"/>
    <property type="match status" value="1"/>
</dbReference>
<evidence type="ECO:0000256" key="4">
    <source>
        <dbReference type="ARBA" id="ARBA00022963"/>
    </source>
</evidence>
<keyword evidence="4 7" id="KW-0442">Lipid degradation</keyword>
<dbReference type="SUPFAM" id="SSF50729">
    <property type="entry name" value="PH domain-like"/>
    <property type="match status" value="1"/>
</dbReference>
<comment type="catalytic activity">
    <reaction evidence="7">
        <text>a 1,2-diacyl-sn-glycero-3-phospho-(1D-myo-inositol-4,5-bisphosphate) + H2O = 1D-myo-inositol 1,4,5-trisphosphate + a 1,2-diacyl-sn-glycerol + H(+)</text>
        <dbReference type="Rhea" id="RHEA:33179"/>
        <dbReference type="ChEBI" id="CHEBI:15377"/>
        <dbReference type="ChEBI" id="CHEBI:15378"/>
        <dbReference type="ChEBI" id="CHEBI:17815"/>
        <dbReference type="ChEBI" id="CHEBI:58456"/>
        <dbReference type="ChEBI" id="CHEBI:203600"/>
        <dbReference type="EC" id="3.1.4.11"/>
    </reaction>
</comment>
<keyword evidence="6" id="KW-0807">Transducer</keyword>
<reference evidence="11" key="2">
    <citation type="submission" date="2012-08" db="EMBL/GenBank/DDBJ databases">
        <title>Genome sequence of Kazachstania naganishii.</title>
        <authorList>
            <person name="Gordon J.L."/>
            <person name="Armisen D."/>
            <person name="Proux-Wera E."/>
            <person name="OhEigeartaigh S.S."/>
            <person name="Byrne K.P."/>
            <person name="Wolfe K.H."/>
        </authorList>
    </citation>
    <scope>NUCLEOTIDE SEQUENCE [LARGE SCALE GENOMIC DNA]</scope>
    <source>
        <strain evidence="11">ATCC MYA-139 / BCRC 22969 / CBS 8797 / CCRC 22969 / KCTC 17520 / NBRC 10181 / NCYC 3082</strain>
    </source>
</reference>
<dbReference type="InterPro" id="IPR035892">
    <property type="entry name" value="C2_domain_sf"/>
</dbReference>
<dbReference type="PRINTS" id="PR00390">
    <property type="entry name" value="PHPHLIPASEC"/>
</dbReference>
<keyword evidence="11" id="KW-1185">Reference proteome</keyword>
<dbReference type="InterPro" id="IPR000008">
    <property type="entry name" value="C2_dom"/>
</dbReference>
<dbReference type="InterPro" id="IPR018247">
    <property type="entry name" value="EF_Hand_1_Ca_BS"/>
</dbReference>
<dbReference type="Pfam" id="PF00387">
    <property type="entry name" value="PI-PLC-Y"/>
    <property type="match status" value="1"/>
</dbReference>
<reference evidence="10 11" key="1">
    <citation type="journal article" date="2011" name="Proc. Natl. Acad. Sci. U.S.A.">
        <title>Evolutionary erosion of yeast sex chromosomes by mating-type switching accidents.</title>
        <authorList>
            <person name="Gordon J.L."/>
            <person name="Armisen D."/>
            <person name="Proux-Wera E."/>
            <person name="Oheigeartaigh S.S."/>
            <person name="Byrne K.P."/>
            <person name="Wolfe K.H."/>
        </authorList>
    </citation>
    <scope>NUCLEOTIDE SEQUENCE [LARGE SCALE GENOMIC DNA]</scope>
    <source>
        <strain evidence="11">ATCC MYA-139 / BCRC 22969 / CBS 8797 / CCRC 22969 / KCTC 17520 / NBRC 10181 / NCYC 3082</strain>
    </source>
</reference>
<dbReference type="CDD" id="cd00275">
    <property type="entry name" value="C2_PLC_like"/>
    <property type="match status" value="1"/>
</dbReference>
<dbReference type="EC" id="3.1.4.11" evidence="1 7"/>
<dbReference type="AlphaFoldDB" id="J7S7W7"/>
<dbReference type="EMBL" id="HE978318">
    <property type="protein sequence ID" value="CCK70541.1"/>
    <property type="molecule type" value="Genomic_DNA"/>
</dbReference>
<dbReference type="InterPro" id="IPR011992">
    <property type="entry name" value="EF-hand-dom_pair"/>
</dbReference>
<dbReference type="Gene3D" id="1.10.238.10">
    <property type="entry name" value="EF-hand"/>
    <property type="match status" value="1"/>
</dbReference>
<dbReference type="SUPFAM" id="SSF51695">
    <property type="entry name" value="PLC-like phosphodiesterases"/>
    <property type="match status" value="1"/>
</dbReference>
<keyword evidence="2 7" id="KW-0378">Hydrolase</keyword>
<dbReference type="SMART" id="SM00239">
    <property type="entry name" value="C2"/>
    <property type="match status" value="1"/>
</dbReference>
<dbReference type="GO" id="GO:0009395">
    <property type="term" value="P:phospholipid catabolic process"/>
    <property type="evidence" value="ECO:0007669"/>
    <property type="project" value="EnsemblFungi"/>
</dbReference>
<keyword evidence="3" id="KW-0106">Calcium</keyword>
<dbReference type="InterPro" id="IPR002048">
    <property type="entry name" value="EF_hand_dom"/>
</dbReference>
<sequence>MVPSDAPNDLQYSASVIIDKTSSTSQNNRSVLKTLIRKTTDLAQGANHMYNGGPNNEYDQSVGPLTHSHSFDDLFAYMRTRNISLNKRLRDLCQSLHRDGIQMRKVTRRKRVLYTFKIDSDCSKLLWKAESKSLLLDSIKDIRIGEMASNYREEYSIGNEYTDLWITIIYTVNNDKLKALHVIAKNKQDFDTFFKCVCGIVRLRKDLMEGMLLPSNSQFASIHWHSTVSNKNEDETKDTLTFCDVKRLCDMFHIYCSSSHLKKIFEIADMNQNRLLNFTEFQLFVKLLKERKEIHLIWLKLTDSKEYMDLQMFRRFFVETQGEPASSENSVVREFNKYSTEGHMNEEQFTKFLTAQEHLNDIRTITDLTKPLNHYFIASSHNTYLLGKQIGETPSVEGYVHVLQQGCRCIEIDIWDGESGPVVCHGALTASISLKNVVEVIKKYAFITSPYPLVISLEINCSQCSQNAASSIIKETLGDFLYRGDDKNDNLPSPLALKHKIIMKVKKPKKVSFQYSGQNSSSSKANLSSSSSQYDFATYSLNSSNDSEVDVKVFAGKNPKCTPTTKRQISSDDLVSTRSDLVSGSASTITRIKRIGLKKRVETTDDMFEISGMHGIKFRNFSLPESKTLMHCFSLNEKQLSSMMKDVPMRLSVDKHNRRYLMRVYPHALRYKSSNFNPINFWKMGVQMVATNWQTNDLGQQIILAMFQLMNPKNEHLHSGYILKPKMLLNRVCKARDIPVLYRSLKERAPRQYKIKISIISAQLLPRLKSDFKTEAGFGPSVTLDVISDEESYCPSISISENGTLLNSRTAVTKTCEGNGFNPIWDMEVNFILKDLNFTFLRFVINSNGMQLATNCIKLEYLKRGYRHIPLYNSRGEQYIFSTLFIYSSIDTND</sequence>
<dbReference type="GO" id="GO:0004435">
    <property type="term" value="F:phosphatidylinositol-4,5-bisphosphate phospholipase C activity"/>
    <property type="evidence" value="ECO:0007669"/>
    <property type="project" value="UniProtKB-EC"/>
</dbReference>
<dbReference type="PROSITE" id="PS50008">
    <property type="entry name" value="PIPLC_Y_DOMAIN"/>
    <property type="match status" value="1"/>
</dbReference>
<evidence type="ECO:0000259" key="9">
    <source>
        <dbReference type="PROSITE" id="PS50222"/>
    </source>
</evidence>
<dbReference type="InterPro" id="IPR037755">
    <property type="entry name" value="Plc1_PH"/>
</dbReference>
<feature type="domain" description="EF-hand" evidence="9">
    <location>
        <begin position="256"/>
        <end position="291"/>
    </location>
</feature>
<dbReference type="HOGENOM" id="CLU_002738_1_2_1"/>
<organism evidence="10 11">
    <name type="scientific">Huiozyma naganishii (strain ATCC MYA-139 / BCRC 22969 / CBS 8797 / KCTC 17520 / NBRC 10181 / NCYC 3082 / Yp74L-3)</name>
    <name type="common">Yeast</name>
    <name type="synonym">Kazachstania naganishii</name>
    <dbReference type="NCBI Taxonomy" id="1071383"/>
    <lineage>
        <taxon>Eukaryota</taxon>
        <taxon>Fungi</taxon>
        <taxon>Dikarya</taxon>
        <taxon>Ascomycota</taxon>
        <taxon>Saccharomycotina</taxon>
        <taxon>Saccharomycetes</taxon>
        <taxon>Saccharomycetales</taxon>
        <taxon>Saccharomycetaceae</taxon>
        <taxon>Huiozyma</taxon>
    </lineage>
</organism>
<evidence type="ECO:0000256" key="5">
    <source>
        <dbReference type="ARBA" id="ARBA00023098"/>
    </source>
</evidence>
<dbReference type="OMA" id="HWQREMS"/>
<dbReference type="PANTHER" id="PTHR10336">
    <property type="entry name" value="PHOSPHOINOSITIDE-SPECIFIC PHOSPHOLIPASE C FAMILY PROTEIN"/>
    <property type="match status" value="1"/>
</dbReference>
<accession>J7S7W7</accession>
<evidence type="ECO:0000256" key="7">
    <source>
        <dbReference type="RuleBase" id="RU361133"/>
    </source>
</evidence>
<dbReference type="OrthoDB" id="269822at2759"/>
<dbReference type="GeneID" id="34526241"/>
<proteinExistence type="predicted"/>
<dbReference type="GO" id="GO:0048015">
    <property type="term" value="P:phosphatidylinositol-mediated signaling"/>
    <property type="evidence" value="ECO:0007669"/>
    <property type="project" value="TreeGrafter"/>
</dbReference>
<dbReference type="GO" id="GO:0005509">
    <property type="term" value="F:calcium ion binding"/>
    <property type="evidence" value="ECO:0007669"/>
    <property type="project" value="InterPro"/>
</dbReference>
<dbReference type="Proteomes" id="UP000006310">
    <property type="component" value="Chromosome 5"/>
</dbReference>
<protein>
    <recommendedName>
        <fullName evidence="1 7">Phosphoinositide phospholipase C</fullName>
        <ecNumber evidence="1 7">3.1.4.11</ecNumber>
    </recommendedName>
</protein>
<gene>
    <name evidence="10" type="primary">KNAG0E02820</name>
    <name evidence="10" type="ordered locus">KNAG_0E02820</name>
</gene>
<dbReference type="GO" id="GO:0034501">
    <property type="term" value="P:protein localization to kinetochore"/>
    <property type="evidence" value="ECO:0007669"/>
    <property type="project" value="EnsemblFungi"/>
</dbReference>
<evidence type="ECO:0000313" key="10">
    <source>
        <dbReference type="EMBL" id="CCK70541.1"/>
    </source>
</evidence>